<dbReference type="RefSeq" id="WP_149839193.1">
    <property type="nucleotide sequence ID" value="NZ_VUOC01000003.1"/>
</dbReference>
<dbReference type="Gene3D" id="3.30.70.100">
    <property type="match status" value="1"/>
</dbReference>
<dbReference type="AlphaFoldDB" id="A0A5B2VTW0"/>
<proteinExistence type="predicted"/>
<keyword evidence="3" id="KW-1185">Reference proteome</keyword>
<dbReference type="EMBL" id="VUOC01000003">
    <property type="protein sequence ID" value="KAA2241686.1"/>
    <property type="molecule type" value="Genomic_DNA"/>
</dbReference>
<organism evidence="2 3">
    <name type="scientific">Chitinophaga agrisoli</name>
    <dbReference type="NCBI Taxonomy" id="2607653"/>
    <lineage>
        <taxon>Bacteria</taxon>
        <taxon>Pseudomonadati</taxon>
        <taxon>Bacteroidota</taxon>
        <taxon>Chitinophagia</taxon>
        <taxon>Chitinophagales</taxon>
        <taxon>Chitinophagaceae</taxon>
        <taxon>Chitinophaga</taxon>
    </lineage>
</organism>
<sequence>MKPFKLFIVLIPICILLSFNFPLKDPVHQLRIYTIPPSNEKAFNDRFHDHALRIMKKYDFHVVATWESRYKDKLEFIYLLEWPDQQTMTGAWAKFMADEEWIAIKKETSKVHGSFVEDIEDRTLSLTDYSPARSFLSR</sequence>
<feature type="domain" description="NIPSNAP" evidence="1">
    <location>
        <begin position="29"/>
        <end position="131"/>
    </location>
</feature>
<protein>
    <submittedName>
        <fullName evidence="2">NIPSNAP family containing protein</fullName>
    </submittedName>
</protein>
<evidence type="ECO:0000313" key="2">
    <source>
        <dbReference type="EMBL" id="KAA2241686.1"/>
    </source>
</evidence>
<evidence type="ECO:0000259" key="1">
    <source>
        <dbReference type="Pfam" id="PF07978"/>
    </source>
</evidence>
<reference evidence="2 3" key="1">
    <citation type="submission" date="2019-09" db="EMBL/GenBank/DDBJ databases">
        <title>Chitinophaga ginsengihumi sp. nov., isolated from soil of ginseng rhizosphere.</title>
        <authorList>
            <person name="Lee J."/>
        </authorList>
    </citation>
    <scope>NUCLEOTIDE SEQUENCE [LARGE SCALE GENOMIC DNA]</scope>
    <source>
        <strain evidence="2 3">BN140078</strain>
    </source>
</reference>
<dbReference type="InterPro" id="IPR012577">
    <property type="entry name" value="NIPSNAP"/>
</dbReference>
<evidence type="ECO:0000313" key="3">
    <source>
        <dbReference type="Proteomes" id="UP000324611"/>
    </source>
</evidence>
<comment type="caution">
    <text evidence="2">The sequence shown here is derived from an EMBL/GenBank/DDBJ whole genome shotgun (WGS) entry which is preliminary data.</text>
</comment>
<dbReference type="Proteomes" id="UP000324611">
    <property type="component" value="Unassembled WGS sequence"/>
</dbReference>
<name>A0A5B2VTW0_9BACT</name>
<dbReference type="SUPFAM" id="SSF54909">
    <property type="entry name" value="Dimeric alpha+beta barrel"/>
    <property type="match status" value="1"/>
</dbReference>
<dbReference type="Pfam" id="PF07978">
    <property type="entry name" value="NIPSNAP"/>
    <property type="match status" value="1"/>
</dbReference>
<accession>A0A5B2VTW0</accession>
<dbReference type="InterPro" id="IPR011008">
    <property type="entry name" value="Dimeric_a/b-barrel"/>
</dbReference>
<reference evidence="2 3" key="2">
    <citation type="submission" date="2019-09" db="EMBL/GenBank/DDBJ databases">
        <authorList>
            <person name="Jin C."/>
        </authorList>
    </citation>
    <scope>NUCLEOTIDE SEQUENCE [LARGE SCALE GENOMIC DNA]</scope>
    <source>
        <strain evidence="2 3">BN140078</strain>
    </source>
</reference>
<gene>
    <name evidence="2" type="ORF">F0L74_17580</name>
</gene>